<feature type="region of interest" description="Disordered" evidence="1">
    <location>
        <begin position="49"/>
        <end position="144"/>
    </location>
</feature>
<feature type="compositionally biased region" description="Basic and acidic residues" evidence="1">
    <location>
        <begin position="105"/>
        <end position="131"/>
    </location>
</feature>
<dbReference type="KEGG" id="lug:FPZ22_01490"/>
<sequence length="144" mass="14212">MSKSPSKPVALAVATALGSLALSGSAFSMAPLAGGYMLAAQDAGMAQAADPARSGEGRCGMSRADTDGDGRISAEEFAAAHPEKDPSYFAGMDTNGDGFVDGDEHEAHHAANRSDDGAKADKSDQEGKCGEGKCGGSGACGGAV</sequence>
<dbReference type="EMBL" id="CP042218">
    <property type="protein sequence ID" value="QDW65734.1"/>
    <property type="molecule type" value="Genomic_DNA"/>
</dbReference>
<feature type="signal peptide" evidence="2">
    <location>
        <begin position="1"/>
        <end position="28"/>
    </location>
</feature>
<proteinExistence type="predicted"/>
<feature type="compositionally biased region" description="Basic and acidic residues" evidence="1">
    <location>
        <begin position="64"/>
        <end position="74"/>
    </location>
</feature>
<evidence type="ECO:0000256" key="2">
    <source>
        <dbReference type="SAM" id="SignalP"/>
    </source>
</evidence>
<organism evidence="4 5">
    <name type="scientific">Luteimonas granuli</name>
    <dbReference type="NCBI Taxonomy" id="1176533"/>
    <lineage>
        <taxon>Bacteria</taxon>
        <taxon>Pseudomonadati</taxon>
        <taxon>Pseudomonadota</taxon>
        <taxon>Gammaproteobacteria</taxon>
        <taxon>Lysobacterales</taxon>
        <taxon>Lysobacteraceae</taxon>
        <taxon>Luteimonas</taxon>
    </lineage>
</organism>
<evidence type="ECO:0000313" key="4">
    <source>
        <dbReference type="EMBL" id="QDW65734.1"/>
    </source>
</evidence>
<dbReference type="InterPro" id="IPR002048">
    <property type="entry name" value="EF_hand_dom"/>
</dbReference>
<dbReference type="SUPFAM" id="SSF47473">
    <property type="entry name" value="EF-hand"/>
    <property type="match status" value="1"/>
</dbReference>
<evidence type="ECO:0000256" key="1">
    <source>
        <dbReference type="SAM" id="MobiDB-lite"/>
    </source>
</evidence>
<dbReference type="RefSeq" id="WP_144889621.1">
    <property type="nucleotide sequence ID" value="NZ_CP042218.1"/>
</dbReference>
<dbReference type="PROSITE" id="PS00018">
    <property type="entry name" value="EF_HAND_1"/>
    <property type="match status" value="1"/>
</dbReference>
<feature type="chain" id="PRO_5021757383" description="EF-hand domain-containing protein" evidence="2">
    <location>
        <begin position="29"/>
        <end position="144"/>
    </location>
</feature>
<dbReference type="AlphaFoldDB" id="A0A518N1E9"/>
<reference evidence="4 5" key="1">
    <citation type="submission" date="2019-07" db="EMBL/GenBank/DDBJ databases">
        <title>Full genome sequence of Luteimonas sp. Gr-4.</title>
        <authorList>
            <person name="Im W.-T."/>
        </authorList>
    </citation>
    <scope>NUCLEOTIDE SEQUENCE [LARGE SCALE GENOMIC DNA]</scope>
    <source>
        <strain evidence="4 5">Gr-4</strain>
    </source>
</reference>
<keyword evidence="2" id="KW-0732">Signal</keyword>
<name>A0A518N1E9_9GAMM</name>
<evidence type="ECO:0000259" key="3">
    <source>
        <dbReference type="PROSITE" id="PS50222"/>
    </source>
</evidence>
<dbReference type="Proteomes" id="UP000316584">
    <property type="component" value="Chromosome"/>
</dbReference>
<keyword evidence="5" id="KW-1185">Reference proteome</keyword>
<dbReference type="Gene3D" id="1.10.238.10">
    <property type="entry name" value="EF-hand"/>
    <property type="match status" value="1"/>
</dbReference>
<evidence type="ECO:0000313" key="5">
    <source>
        <dbReference type="Proteomes" id="UP000316584"/>
    </source>
</evidence>
<dbReference type="InterPro" id="IPR011992">
    <property type="entry name" value="EF-hand-dom_pair"/>
</dbReference>
<dbReference type="GO" id="GO:0005509">
    <property type="term" value="F:calcium ion binding"/>
    <property type="evidence" value="ECO:0007669"/>
    <property type="project" value="InterPro"/>
</dbReference>
<dbReference type="Pfam" id="PF13202">
    <property type="entry name" value="EF-hand_5"/>
    <property type="match status" value="2"/>
</dbReference>
<dbReference type="OrthoDB" id="6028157at2"/>
<gene>
    <name evidence="4" type="ORF">FPZ22_01490</name>
</gene>
<feature type="domain" description="EF-hand" evidence="3">
    <location>
        <begin position="61"/>
        <end position="87"/>
    </location>
</feature>
<feature type="compositionally biased region" description="Gly residues" evidence="1">
    <location>
        <begin position="132"/>
        <end position="144"/>
    </location>
</feature>
<accession>A0A518N1E9</accession>
<protein>
    <recommendedName>
        <fullName evidence="3">EF-hand domain-containing protein</fullName>
    </recommendedName>
</protein>
<dbReference type="PROSITE" id="PS50222">
    <property type="entry name" value="EF_HAND_2"/>
    <property type="match status" value="1"/>
</dbReference>
<dbReference type="InterPro" id="IPR018247">
    <property type="entry name" value="EF_Hand_1_Ca_BS"/>
</dbReference>